<proteinExistence type="inferred from homology"/>
<feature type="transmembrane region" description="Helical" evidence="8">
    <location>
        <begin position="250"/>
        <end position="272"/>
    </location>
</feature>
<evidence type="ECO:0000256" key="3">
    <source>
        <dbReference type="ARBA" id="ARBA00022448"/>
    </source>
</evidence>
<accession>A0ABS1YHP8</accession>
<dbReference type="SUPFAM" id="SSF103473">
    <property type="entry name" value="MFS general substrate transporter"/>
    <property type="match status" value="1"/>
</dbReference>
<dbReference type="Gene3D" id="1.20.1250.20">
    <property type="entry name" value="MFS general substrate transporter like domains"/>
    <property type="match status" value="2"/>
</dbReference>
<evidence type="ECO:0000259" key="9">
    <source>
        <dbReference type="PROSITE" id="PS50850"/>
    </source>
</evidence>
<dbReference type="InterPro" id="IPR036259">
    <property type="entry name" value="MFS_trans_sf"/>
</dbReference>
<keyword evidence="6 8" id="KW-0472">Membrane</keyword>
<comment type="similarity">
    <text evidence="2">Belongs to the major facilitator superfamily.</text>
</comment>
<comment type="caution">
    <text evidence="10">The sequence shown here is derived from an EMBL/GenBank/DDBJ whole genome shotgun (WGS) entry which is preliminary data.</text>
</comment>
<feature type="domain" description="Major facilitator superfamily (MFS) profile" evidence="9">
    <location>
        <begin position="12"/>
        <end position="394"/>
    </location>
</feature>
<dbReference type="RefSeq" id="WP_203149381.1">
    <property type="nucleotide sequence ID" value="NZ_JAEVHL010000076.1"/>
</dbReference>
<dbReference type="PANTHER" id="PTHR23514">
    <property type="entry name" value="BYPASS OF STOP CODON PROTEIN 6"/>
    <property type="match status" value="1"/>
</dbReference>
<feature type="transmembrane region" description="Helical" evidence="8">
    <location>
        <begin position="284"/>
        <end position="302"/>
    </location>
</feature>
<keyword evidence="11" id="KW-1185">Reference proteome</keyword>
<feature type="transmembrane region" description="Helical" evidence="8">
    <location>
        <begin position="75"/>
        <end position="93"/>
    </location>
</feature>
<feature type="transmembrane region" description="Helical" evidence="8">
    <location>
        <begin position="344"/>
        <end position="365"/>
    </location>
</feature>
<evidence type="ECO:0000313" key="11">
    <source>
        <dbReference type="Proteomes" id="UP000622245"/>
    </source>
</evidence>
<protein>
    <submittedName>
        <fullName evidence="10">MFS transporter</fullName>
    </submittedName>
</protein>
<feature type="transmembrane region" description="Helical" evidence="8">
    <location>
        <begin position="48"/>
        <end position="68"/>
    </location>
</feature>
<evidence type="ECO:0000256" key="6">
    <source>
        <dbReference type="ARBA" id="ARBA00023136"/>
    </source>
</evidence>
<feature type="region of interest" description="Disordered" evidence="7">
    <location>
        <begin position="398"/>
        <end position="426"/>
    </location>
</feature>
<reference evidence="10 11" key="1">
    <citation type="submission" date="2021-01" db="EMBL/GenBank/DDBJ databases">
        <title>Draft genome sequence of Micromonospora sp. strain STR1s_6.</title>
        <authorList>
            <person name="Karlyshev A."/>
            <person name="Jawad R."/>
        </authorList>
    </citation>
    <scope>NUCLEOTIDE SEQUENCE [LARGE SCALE GENOMIC DNA]</scope>
    <source>
        <strain evidence="10 11">STR1S-6</strain>
    </source>
</reference>
<feature type="transmembrane region" description="Helical" evidence="8">
    <location>
        <begin position="308"/>
        <end position="332"/>
    </location>
</feature>
<dbReference type="InterPro" id="IPR011701">
    <property type="entry name" value="MFS"/>
</dbReference>
<dbReference type="PANTHER" id="PTHR23514:SF3">
    <property type="entry name" value="BYPASS OF STOP CODON PROTEIN 6"/>
    <property type="match status" value="1"/>
</dbReference>
<feature type="transmembrane region" description="Helical" evidence="8">
    <location>
        <begin position="371"/>
        <end position="389"/>
    </location>
</feature>
<dbReference type="PROSITE" id="PS50850">
    <property type="entry name" value="MFS"/>
    <property type="match status" value="1"/>
</dbReference>
<feature type="transmembrane region" description="Helical" evidence="8">
    <location>
        <begin position="99"/>
        <end position="123"/>
    </location>
</feature>
<dbReference type="InterPro" id="IPR051788">
    <property type="entry name" value="MFS_Transporter"/>
</dbReference>
<evidence type="ECO:0000256" key="4">
    <source>
        <dbReference type="ARBA" id="ARBA00022692"/>
    </source>
</evidence>
<organism evidence="10 11">
    <name type="scientific">Micromonospora tarensis</name>
    <dbReference type="NCBI Taxonomy" id="2806100"/>
    <lineage>
        <taxon>Bacteria</taxon>
        <taxon>Bacillati</taxon>
        <taxon>Actinomycetota</taxon>
        <taxon>Actinomycetes</taxon>
        <taxon>Micromonosporales</taxon>
        <taxon>Micromonosporaceae</taxon>
        <taxon>Micromonospora</taxon>
    </lineage>
</organism>
<comment type="subcellular location">
    <subcellularLocation>
        <location evidence="1">Cell membrane</location>
        <topology evidence="1">Multi-pass membrane protein</topology>
    </subcellularLocation>
</comment>
<evidence type="ECO:0000256" key="7">
    <source>
        <dbReference type="SAM" id="MobiDB-lite"/>
    </source>
</evidence>
<evidence type="ECO:0000256" key="1">
    <source>
        <dbReference type="ARBA" id="ARBA00004651"/>
    </source>
</evidence>
<feature type="transmembrane region" description="Helical" evidence="8">
    <location>
        <begin position="224"/>
        <end position="244"/>
    </location>
</feature>
<evidence type="ECO:0000256" key="5">
    <source>
        <dbReference type="ARBA" id="ARBA00022989"/>
    </source>
</evidence>
<dbReference type="InterPro" id="IPR020846">
    <property type="entry name" value="MFS_dom"/>
</dbReference>
<dbReference type="Proteomes" id="UP000622245">
    <property type="component" value="Unassembled WGS sequence"/>
</dbReference>
<dbReference type="Pfam" id="PF07690">
    <property type="entry name" value="MFS_1"/>
    <property type="match status" value="1"/>
</dbReference>
<evidence type="ECO:0000256" key="2">
    <source>
        <dbReference type="ARBA" id="ARBA00008335"/>
    </source>
</evidence>
<sequence length="426" mass="42389">MSTPPARPRASLLLLAYLAFVSLGLPDGLIGVGWPSIRNDFGVPTEAVGWVLTTGTVGYLTSSVLAGFTLARIGVGALLAGSTVLASLALTGYSMSPALAVLVGCALLLGLGSGAIDSGLNAYAAGAFGARHMNWMHAFFGLGVAIGPLIMTGVLSAGLAWRWGYGIVAAAQLVLATAFALTVRAWQRGVPTSTDADTAGGTAPVVRVPVGATLRLPAVWSGTLAFALYVAIEVSAGLWAFLLLTEGRGLSAAVAGGCVSAYWGSLFVGRVVQGVVAERLGAGLVLRVSLAGMAVGAALIAVPGPAALAVFGLVVVGFAAAPVFPLLTLTTAERVGAAHADRAIGLQIGAAGIGAALVPAGLGVLIGNTSVQVLGSALLALALALILLYEWGARRPTAGPATQPVPAQPGARGQTSGPVRPVVDGR</sequence>
<gene>
    <name evidence="10" type="ORF">JM949_16735</name>
</gene>
<name>A0ABS1YHP8_9ACTN</name>
<keyword evidence="4 8" id="KW-0812">Transmembrane</keyword>
<dbReference type="EMBL" id="JAEVHL010000076">
    <property type="protein sequence ID" value="MBM0276932.1"/>
    <property type="molecule type" value="Genomic_DNA"/>
</dbReference>
<feature type="transmembrane region" description="Helical" evidence="8">
    <location>
        <begin position="163"/>
        <end position="183"/>
    </location>
</feature>
<keyword evidence="3" id="KW-0813">Transport</keyword>
<evidence type="ECO:0000313" key="10">
    <source>
        <dbReference type="EMBL" id="MBM0276932.1"/>
    </source>
</evidence>
<evidence type="ECO:0000256" key="8">
    <source>
        <dbReference type="SAM" id="Phobius"/>
    </source>
</evidence>
<keyword evidence="5 8" id="KW-1133">Transmembrane helix</keyword>
<feature type="transmembrane region" description="Helical" evidence="8">
    <location>
        <begin position="135"/>
        <end position="157"/>
    </location>
</feature>